<dbReference type="Pfam" id="PF00905">
    <property type="entry name" value="Transpeptidase"/>
    <property type="match status" value="1"/>
</dbReference>
<sequence>MRYVRGRPLLPKHREIKRARVSRPSTPPRRSPSRPPSQSHEYRAQLAAYLTTLENVSDWAMTQFRDVVATPSRWRLLVVWALLVAAGLGLTLNLFALQVLEGPRLQERAAEQYQPQFQTLVPRRTIVDRRDIPLAIDRPVFNLYAHPKLFTAPPRDVAAELSVLLQESPAQLLEKFQSFPSGIPLADWLPQQTARQIARLRFDGLELIPVSRRSYPQKESAAAVVGYVDFDGLGQAGLEAAHNDVLKRNVVFVGDDAQNRGILDRAAPALARFDDLRLQLTLDMRLQGTAEAVLAQTMEEFQAQQGTVIVMDAWDGSVLSLVSLPSYDPNQYNDTPLERFRNWALNDLYEPGSTFKPLNVAIALEAGAIRPTDTFHDPGQIIVDGWPISNYDYAYAGGRGELTLTEILRDSSNVGMVRIMERMGASDYYDWLRRVELGELTQIDLPSETPGILKSRQEFLASPVEAATTSFGQGFAITPIQLVRLYGSLANGGYLVTPHVVQGLTDTAGQLQQPFPRPQRVRIFSEETVRDVVKMMEEAVEEGTGQNARIPGYRIAGKTGTAQKSLGDGGGYSSSAVVAGFVAIFPAEAPRYLVFVAVDEPSSGTGGQVAAPVSRAVIERMITLYQIPPS</sequence>
<organism evidence="8 9">
    <name type="scientific">Phormidium yuhuli AB48</name>
    <dbReference type="NCBI Taxonomy" id="2940671"/>
    <lineage>
        <taxon>Bacteria</taxon>
        <taxon>Bacillati</taxon>
        <taxon>Cyanobacteriota</taxon>
        <taxon>Cyanophyceae</taxon>
        <taxon>Oscillatoriophycideae</taxon>
        <taxon>Oscillatoriales</taxon>
        <taxon>Oscillatoriaceae</taxon>
        <taxon>Phormidium</taxon>
        <taxon>Phormidium yuhuli</taxon>
    </lineage>
</organism>
<dbReference type="Pfam" id="PF03717">
    <property type="entry name" value="PBP_dimer"/>
    <property type="match status" value="1"/>
</dbReference>
<dbReference type="Gene3D" id="3.90.1310.10">
    <property type="entry name" value="Penicillin-binding protein 2a (Domain 2)"/>
    <property type="match status" value="1"/>
</dbReference>
<protein>
    <submittedName>
        <fullName evidence="8">Penicillin-binding protein 2</fullName>
    </submittedName>
</protein>
<dbReference type="PANTHER" id="PTHR30627">
    <property type="entry name" value="PEPTIDOGLYCAN D,D-TRANSPEPTIDASE"/>
    <property type="match status" value="1"/>
</dbReference>
<evidence type="ECO:0000259" key="6">
    <source>
        <dbReference type="Pfam" id="PF00905"/>
    </source>
</evidence>
<dbReference type="SUPFAM" id="SSF56601">
    <property type="entry name" value="beta-lactamase/transpeptidase-like"/>
    <property type="match status" value="1"/>
</dbReference>
<feature type="transmembrane region" description="Helical" evidence="5">
    <location>
        <begin position="74"/>
        <end position="97"/>
    </location>
</feature>
<comment type="similarity">
    <text evidence="2">Belongs to the transpeptidase family.</text>
</comment>
<comment type="subcellular location">
    <subcellularLocation>
        <location evidence="1">Membrane</location>
    </subcellularLocation>
</comment>
<reference evidence="8" key="1">
    <citation type="submission" date="2022-06" db="EMBL/GenBank/DDBJ databases">
        <title>Genome sequence of Phormidium yuhuli AB48 isolated from an industrial photobioreactor environment.</title>
        <authorList>
            <person name="Qiu Y."/>
            <person name="Noonan A.J.C."/>
            <person name="Dofher K."/>
            <person name="Koch M."/>
            <person name="Kieft B."/>
            <person name="Lin X."/>
            <person name="Ziels R.M."/>
            <person name="Hallam S.J."/>
        </authorList>
    </citation>
    <scope>NUCLEOTIDE SEQUENCE</scope>
    <source>
        <strain evidence="8">AB48</strain>
    </source>
</reference>
<dbReference type="InterPro" id="IPR050515">
    <property type="entry name" value="Beta-lactam/transpept"/>
</dbReference>
<feature type="domain" description="Penicillin-binding protein transpeptidase" evidence="6">
    <location>
        <begin position="306"/>
        <end position="619"/>
    </location>
</feature>
<dbReference type="RefSeq" id="WP_252665148.1">
    <property type="nucleotide sequence ID" value="NZ_CP098611.1"/>
</dbReference>
<dbReference type="Gene3D" id="3.30.450.330">
    <property type="match status" value="1"/>
</dbReference>
<feature type="compositionally biased region" description="Pro residues" evidence="4">
    <location>
        <begin position="25"/>
        <end position="35"/>
    </location>
</feature>
<evidence type="ECO:0000256" key="4">
    <source>
        <dbReference type="SAM" id="MobiDB-lite"/>
    </source>
</evidence>
<evidence type="ECO:0000256" key="2">
    <source>
        <dbReference type="ARBA" id="ARBA00007171"/>
    </source>
</evidence>
<evidence type="ECO:0000313" key="9">
    <source>
        <dbReference type="Proteomes" id="UP001056708"/>
    </source>
</evidence>
<dbReference type="InterPro" id="IPR005311">
    <property type="entry name" value="PBP_dimer"/>
</dbReference>
<evidence type="ECO:0000256" key="3">
    <source>
        <dbReference type="ARBA" id="ARBA00023136"/>
    </source>
</evidence>
<dbReference type="InterPro" id="IPR001460">
    <property type="entry name" value="PCN-bd_Tpept"/>
</dbReference>
<dbReference type="InterPro" id="IPR036138">
    <property type="entry name" value="PBP_dimer_sf"/>
</dbReference>
<evidence type="ECO:0000259" key="7">
    <source>
        <dbReference type="Pfam" id="PF03717"/>
    </source>
</evidence>
<keyword evidence="5" id="KW-1133">Transmembrane helix</keyword>
<dbReference type="SUPFAM" id="SSF56519">
    <property type="entry name" value="Penicillin binding protein dimerisation domain"/>
    <property type="match status" value="1"/>
</dbReference>
<dbReference type="EMBL" id="CP098611">
    <property type="protein sequence ID" value="USR92973.1"/>
    <property type="molecule type" value="Genomic_DNA"/>
</dbReference>
<dbReference type="PANTHER" id="PTHR30627:SF1">
    <property type="entry name" value="PEPTIDOGLYCAN D,D-TRANSPEPTIDASE FTSI"/>
    <property type="match status" value="1"/>
</dbReference>
<dbReference type="Proteomes" id="UP001056708">
    <property type="component" value="Chromosome"/>
</dbReference>
<evidence type="ECO:0000256" key="5">
    <source>
        <dbReference type="SAM" id="Phobius"/>
    </source>
</evidence>
<evidence type="ECO:0000256" key="1">
    <source>
        <dbReference type="ARBA" id="ARBA00004370"/>
    </source>
</evidence>
<feature type="region of interest" description="Disordered" evidence="4">
    <location>
        <begin position="15"/>
        <end position="40"/>
    </location>
</feature>
<dbReference type="InterPro" id="IPR012338">
    <property type="entry name" value="Beta-lactam/transpept-like"/>
</dbReference>
<dbReference type="Gene3D" id="3.40.710.10">
    <property type="entry name" value="DD-peptidase/beta-lactamase superfamily"/>
    <property type="match status" value="1"/>
</dbReference>
<keyword evidence="3 5" id="KW-0472">Membrane</keyword>
<accession>A0ABY5AY25</accession>
<name>A0ABY5AY25_9CYAN</name>
<feature type="domain" description="Penicillin-binding protein dimerisation" evidence="7">
    <location>
        <begin position="121"/>
        <end position="229"/>
    </location>
</feature>
<evidence type="ECO:0000313" key="8">
    <source>
        <dbReference type="EMBL" id="USR92973.1"/>
    </source>
</evidence>
<gene>
    <name evidence="8" type="ORF">NEA10_09745</name>
</gene>
<proteinExistence type="inferred from homology"/>
<keyword evidence="9" id="KW-1185">Reference proteome</keyword>
<keyword evidence="5" id="KW-0812">Transmembrane</keyword>